<evidence type="ECO:0008006" key="3">
    <source>
        <dbReference type="Google" id="ProtNLM"/>
    </source>
</evidence>
<gene>
    <name evidence="1" type="ORF">DZG00_05730</name>
</gene>
<reference evidence="1 2" key="1">
    <citation type="submission" date="2018-08" db="EMBL/GenBank/DDBJ databases">
        <title>Genome Sequence of Clavibacter michiganensis Subspecies type strains, and the Atypical Peach-Colored Strains Isolated from Tomato.</title>
        <authorList>
            <person name="Osdaghi E."/>
            <person name="Portier P."/>
            <person name="Briand M."/>
            <person name="Jacques M.-A."/>
        </authorList>
    </citation>
    <scope>NUCLEOTIDE SEQUENCE [LARGE SCALE GENOMIC DNA]</scope>
    <source>
        <strain evidence="1 2">CFBP 8615</strain>
    </source>
</reference>
<name>A0A399TDL2_9MICO</name>
<sequence length="131" mass="13621">MDASASAIASAIKAGVPTSGDIVQITEDNDPNNVIGRPTGYADAATLYDSRVSCDELGAECGASIEIWGDPAAAQARMDYIQEILGSTTVLGTEYDYVRGNAIIRVTGELKPSEAAEYEAAIDGYLGAPTE</sequence>
<evidence type="ECO:0000313" key="1">
    <source>
        <dbReference type="EMBL" id="RIJ52221.1"/>
    </source>
</evidence>
<protein>
    <recommendedName>
        <fullName evidence="3">DUF3558 domain-containing protein</fullName>
    </recommendedName>
</protein>
<proteinExistence type="predicted"/>
<dbReference type="Proteomes" id="UP000266484">
    <property type="component" value="Unassembled WGS sequence"/>
</dbReference>
<dbReference type="AlphaFoldDB" id="A0A399TDL2"/>
<dbReference type="EMBL" id="QWGT01000055">
    <property type="protein sequence ID" value="RIJ52221.1"/>
    <property type="molecule type" value="Genomic_DNA"/>
</dbReference>
<comment type="caution">
    <text evidence="1">The sequence shown here is derived from an EMBL/GenBank/DDBJ whole genome shotgun (WGS) entry which is preliminary data.</text>
</comment>
<evidence type="ECO:0000313" key="2">
    <source>
        <dbReference type="Proteomes" id="UP000266484"/>
    </source>
</evidence>
<accession>A0A399TDL2</accession>
<organism evidence="1 2">
    <name type="scientific">Clavibacter lycopersici</name>
    <dbReference type="NCBI Taxonomy" id="2301718"/>
    <lineage>
        <taxon>Bacteria</taxon>
        <taxon>Bacillati</taxon>
        <taxon>Actinomycetota</taxon>
        <taxon>Actinomycetes</taxon>
        <taxon>Micrococcales</taxon>
        <taxon>Microbacteriaceae</taxon>
        <taxon>Clavibacter</taxon>
    </lineage>
</organism>
<keyword evidence="2" id="KW-1185">Reference proteome</keyword>